<proteinExistence type="predicted"/>
<dbReference type="EMBL" id="PKUS01000007">
    <property type="protein sequence ID" value="PLW69518.1"/>
    <property type="molecule type" value="Genomic_DNA"/>
</dbReference>
<dbReference type="GO" id="GO:0090313">
    <property type="term" value="P:regulation of protein targeting to membrane"/>
    <property type="evidence" value="ECO:0007669"/>
    <property type="project" value="TreeGrafter"/>
</dbReference>
<dbReference type="AlphaFoldDB" id="A0A2N5X4V0"/>
<evidence type="ECO:0000259" key="1">
    <source>
        <dbReference type="Pfam" id="PF05170"/>
    </source>
</evidence>
<evidence type="ECO:0000313" key="2">
    <source>
        <dbReference type="EMBL" id="PLW69518.1"/>
    </source>
</evidence>
<name>A0A2N5X4V0_9GAMM</name>
<comment type="caution">
    <text evidence="2">The sequence shown here is derived from an EMBL/GenBank/DDBJ whole genome shotgun (WGS) entry which is preliminary data.</text>
</comment>
<gene>
    <name evidence="2" type="ORF">C0039_08340</name>
</gene>
<sequence length="1060" mass="114271">MRKLLIVLLLIASILALPLFAMRSERALLFLAHWAVDSFTDFRLVLRKPKLRPLQGFASAAEIHLYPQADDAPPLLSVLDFSSELNPADLYAANLRQSSLYAGQVVIYTSDRGSSAEPAPMEWLQYLSWLPKTLDIGQLHVVRATRNVAIIRLKELVGHRQPGSAFLLTASAQYEGEPLAIQVELSAGRDERMFSSLAMHATATAQDSNSRVVLNGELRGTSEDFDYDLDLDADYTEIGLFLKGMNARRDLEGTLKVTAQMRGDTRGFTLSNAEFVLDNMPDYGIEAAGNLQYLGHGKSILNLVAAGEIDTTNPLLTRLPLDLRPLGRAQGSARITGSLAQPVVEKFLLVSENADGLVVKLMGRLEQDAQHNRVEVDLHGPQLSALSHWTGPLPHEAGPFQASGVLSGQMGAVALGDLIIEAGSRKQVLLRIEGSAQSTGLTEELGLAAIKQAKLDLSIDSPDSTFLSPYLDIEVPGGFEVSGKLQLQGSGDSLAVSGGKLQAISSDITVTATPKAGLLEPSKSPLVSDVKSDVFIEISDTSALSQFVTFPVPVLGAVEGHGTLSQYEQRIALEDIQLELKRADSQLSMTGTIADITTLQGTQLHSRFSGIEVHSLLMTMLNDFNYAGQLGTLEGGFQLQQDSDGWALDSLTLGTADQDGPLLLESRGRIGNLMAVPALNLTTTFSLRDPDLLEALGGLRMNPVNGEVALRSSEGSTDFSSRGRVGDTELTLDGQLQHTRDAIEKLTARLASPMVHLDDLGLQAKQSSSAQYNPSEKIQLKPMQRLEVALQRAPRYKTDIEIDLTGISGENTRIKSFDVHYTGEQQRYTLRRFTVAYDESITEVRGIIDLNSKPPFVSLAGEISALPLSTLTRDLGIDFDVSGTAYLRGGISSQGASAEALLDDLDGNVALALENAEIEGAAYDVLATDLLAWFYSGAALEKSTHVDCTMASFVLNDGIATSDSLYIETSKMVATGDAMLNLGKQKMDIRFTPRSKSRSLQVPSSIRLKGSFSDPSVTLSPVAAAFDAYAEVLTLVPRIAGKIFGVKKRSKASQPCKTAQ</sequence>
<protein>
    <recommendedName>
        <fullName evidence="1">AsmA domain-containing protein</fullName>
    </recommendedName>
</protein>
<reference evidence="2 3" key="1">
    <citation type="submission" date="2018-01" db="EMBL/GenBank/DDBJ databases">
        <title>The draft genome sequence of Halioglobus lutimaris HF004.</title>
        <authorList>
            <person name="Du Z.-J."/>
            <person name="Shi M.-J."/>
        </authorList>
    </citation>
    <scope>NUCLEOTIDE SEQUENCE [LARGE SCALE GENOMIC DNA]</scope>
    <source>
        <strain evidence="2 3">HF004</strain>
    </source>
</reference>
<dbReference type="GO" id="GO:0005886">
    <property type="term" value="C:plasma membrane"/>
    <property type="evidence" value="ECO:0007669"/>
    <property type="project" value="TreeGrafter"/>
</dbReference>
<dbReference type="InterPro" id="IPR052894">
    <property type="entry name" value="AsmA-related"/>
</dbReference>
<feature type="domain" description="AsmA" evidence="1">
    <location>
        <begin position="621"/>
        <end position="963"/>
    </location>
</feature>
<organism evidence="2 3">
    <name type="scientific">Pseudohalioglobus lutimaris</name>
    <dbReference type="NCBI Taxonomy" id="1737061"/>
    <lineage>
        <taxon>Bacteria</taxon>
        <taxon>Pseudomonadati</taxon>
        <taxon>Pseudomonadota</taxon>
        <taxon>Gammaproteobacteria</taxon>
        <taxon>Cellvibrionales</taxon>
        <taxon>Halieaceae</taxon>
        <taxon>Pseudohalioglobus</taxon>
    </lineage>
</organism>
<dbReference type="PANTHER" id="PTHR30441:SF8">
    <property type="entry name" value="DUF748 DOMAIN-CONTAINING PROTEIN"/>
    <property type="match status" value="1"/>
</dbReference>
<dbReference type="RefSeq" id="WP_101517815.1">
    <property type="nucleotide sequence ID" value="NZ_PKUS01000007.1"/>
</dbReference>
<dbReference type="PANTHER" id="PTHR30441">
    <property type="entry name" value="DUF748 DOMAIN-CONTAINING PROTEIN"/>
    <property type="match status" value="1"/>
</dbReference>
<evidence type="ECO:0000313" key="3">
    <source>
        <dbReference type="Proteomes" id="UP000235005"/>
    </source>
</evidence>
<dbReference type="OrthoDB" id="5733498at2"/>
<dbReference type="Pfam" id="PF05170">
    <property type="entry name" value="AsmA"/>
    <property type="match status" value="1"/>
</dbReference>
<accession>A0A2N5X4V0</accession>
<dbReference type="Proteomes" id="UP000235005">
    <property type="component" value="Unassembled WGS sequence"/>
</dbReference>
<dbReference type="InterPro" id="IPR007844">
    <property type="entry name" value="AsmA"/>
</dbReference>
<keyword evidence="3" id="KW-1185">Reference proteome</keyword>